<name>A0ABV5HEP2_9FLAO</name>
<evidence type="ECO:0000313" key="1">
    <source>
        <dbReference type="EMBL" id="MFB9110378.1"/>
    </source>
</evidence>
<dbReference type="RefSeq" id="WP_278008779.1">
    <property type="nucleotide sequence ID" value="NZ_CP121112.1"/>
</dbReference>
<sequence length="166" mass="18887">MSSYVDLSQYVSYTSTHQTGKKGQWNSNLGDQFKLKTYVSLRIGNQKMFDINDTFFNGKDEGRNYQINFGRYNLNYIPKDYRLRVMGPSDDHVSQGVSFGKDGIGYHYNFRGKNGRSAGFDAAFRPGEHTLILLTKIIVMFVQPETAPIIMEESVGESMILPILAY</sequence>
<dbReference type="Proteomes" id="UP001589562">
    <property type="component" value="Unassembled WGS sequence"/>
</dbReference>
<reference evidence="1 2" key="1">
    <citation type="submission" date="2024-09" db="EMBL/GenBank/DDBJ databases">
        <authorList>
            <person name="Sun Q."/>
            <person name="Mori K."/>
        </authorList>
    </citation>
    <scope>NUCLEOTIDE SEQUENCE [LARGE SCALE GENOMIC DNA]</scope>
    <source>
        <strain evidence="1 2">CECT 8365</strain>
    </source>
</reference>
<evidence type="ECO:0000313" key="2">
    <source>
        <dbReference type="Proteomes" id="UP001589562"/>
    </source>
</evidence>
<protein>
    <submittedName>
        <fullName evidence="1">Uncharacterized protein</fullName>
    </submittedName>
</protein>
<keyword evidence="2" id="KW-1185">Reference proteome</keyword>
<comment type="caution">
    <text evidence="1">The sequence shown here is derived from an EMBL/GenBank/DDBJ whole genome shotgun (WGS) entry which is preliminary data.</text>
</comment>
<organism evidence="1 2">
    <name type="scientific">Flavobacterium gyeonganense</name>
    <dbReference type="NCBI Taxonomy" id="1310418"/>
    <lineage>
        <taxon>Bacteria</taxon>
        <taxon>Pseudomonadati</taxon>
        <taxon>Bacteroidota</taxon>
        <taxon>Flavobacteriia</taxon>
        <taxon>Flavobacteriales</taxon>
        <taxon>Flavobacteriaceae</taxon>
        <taxon>Flavobacterium</taxon>
    </lineage>
</organism>
<gene>
    <name evidence="1" type="ORF">ACFFVK_17475</name>
</gene>
<proteinExistence type="predicted"/>
<accession>A0ABV5HEP2</accession>
<dbReference type="EMBL" id="JBHMFE010000022">
    <property type="protein sequence ID" value="MFB9110378.1"/>
    <property type="molecule type" value="Genomic_DNA"/>
</dbReference>